<feature type="domain" description="T-Q ester bond containing" evidence="2">
    <location>
        <begin position="252"/>
        <end position="334"/>
    </location>
</feature>
<dbReference type="Pfam" id="PF18202">
    <property type="entry name" value="TQ"/>
    <property type="match status" value="4"/>
</dbReference>
<dbReference type="Gene3D" id="2.60.40.3930">
    <property type="match status" value="3"/>
</dbReference>
<feature type="domain" description="T-Q ester bond containing" evidence="2">
    <location>
        <begin position="339"/>
        <end position="467"/>
    </location>
</feature>
<evidence type="ECO:0000259" key="2">
    <source>
        <dbReference type="Pfam" id="PF18202"/>
    </source>
</evidence>
<dbReference type="InterPro" id="IPR041100">
    <property type="entry name" value="TQ"/>
</dbReference>
<feature type="transmembrane region" description="Helical" evidence="1">
    <location>
        <begin position="486"/>
        <end position="505"/>
    </location>
</feature>
<organism evidence="3 4">
    <name type="scientific">Coprococcus comes</name>
    <dbReference type="NCBI Taxonomy" id="410072"/>
    <lineage>
        <taxon>Bacteria</taxon>
        <taxon>Bacillati</taxon>
        <taxon>Bacillota</taxon>
        <taxon>Clostridia</taxon>
        <taxon>Lachnospirales</taxon>
        <taxon>Lachnospiraceae</taxon>
        <taxon>Coprococcus</taxon>
    </lineage>
</organism>
<evidence type="ECO:0000313" key="3">
    <source>
        <dbReference type="EMBL" id="CUN11898.1"/>
    </source>
</evidence>
<feature type="domain" description="T-Q ester bond containing" evidence="2">
    <location>
        <begin position="1"/>
        <end position="43"/>
    </location>
</feature>
<dbReference type="EMBL" id="CYXR01000025">
    <property type="protein sequence ID" value="CUN11898.1"/>
    <property type="molecule type" value="Genomic_DNA"/>
</dbReference>
<protein>
    <recommendedName>
        <fullName evidence="2">T-Q ester bond containing domain-containing protein</fullName>
    </recommendedName>
</protein>
<dbReference type="NCBIfam" id="NF033903">
    <property type="entry name" value="VaFE_rpt"/>
    <property type="match status" value="2"/>
</dbReference>
<feature type="domain" description="T-Q ester bond containing" evidence="2">
    <location>
        <begin position="48"/>
        <end position="137"/>
    </location>
</feature>
<sequence length="525" mass="56222">MTFTFDGSLLKDNTPVVAFESLSYKDKEIASHSDIEDEDQTVTMHTSEIGTTATDKLDGDKTVIADAESTVTDKVEYDHVLTGKAYTMAGILMDAKTGLPVLTGEGAKKYTEDDLTKFTSGLMSVLGFQSNTYSIKVKDKDWGNGAAIVKNADGSYTYDASERTENKDGTWTVKTDTQTLTEQEDGTWKLTGLEGSGSGTADGGTSFVRNIEETYKADEVEVTDNGIDWSNAKKLPTASIDLAKVKAYAEENKDLLSCLVYKTAEFTPEKESGSIDMDYTFNSNDVIDRLSGETKNLVVFEVMFKGSIENASDETPVSIVASECDKDNEGQTVKLAPSTIGTTATDKSDGDHELMAGKDAVITDEVKYEGLIPGKEYTLHATLMDKKTGEPLKVADKGVTAELKFTPNSESGTVSINLGEFDATSLDGHTLVVFEELTKQSDIDGKATDVTVAEHKDINDEGQSVTVTSTPAGSTYGKTGVDMTNIAIAIGILLIAAGCATAYGIKSRKTTKGDADENAEDNTEA</sequence>
<gene>
    <name evidence="3" type="ORF">ERS852574_02825</name>
</gene>
<keyword evidence="1" id="KW-0812">Transmembrane</keyword>
<dbReference type="AlphaFoldDB" id="A0A173UEC1"/>
<name>A0A173UEC1_9FIRM</name>
<accession>A0A173UEC1</accession>
<evidence type="ECO:0000313" key="4">
    <source>
        <dbReference type="Proteomes" id="UP000095727"/>
    </source>
</evidence>
<evidence type="ECO:0000256" key="1">
    <source>
        <dbReference type="SAM" id="Phobius"/>
    </source>
</evidence>
<dbReference type="Proteomes" id="UP000095727">
    <property type="component" value="Unassembled WGS sequence"/>
</dbReference>
<keyword evidence="1" id="KW-0472">Membrane</keyword>
<keyword evidence="1" id="KW-1133">Transmembrane helix</keyword>
<proteinExistence type="predicted"/>
<reference evidence="3 4" key="1">
    <citation type="submission" date="2015-09" db="EMBL/GenBank/DDBJ databases">
        <authorList>
            <consortium name="Pathogen Informatics"/>
        </authorList>
    </citation>
    <scope>NUCLEOTIDE SEQUENCE [LARGE SCALE GENOMIC DNA]</scope>
    <source>
        <strain evidence="3 4">2789STDY5834962</strain>
    </source>
</reference>